<accession>A0A1H3EGI5</accession>
<dbReference type="Proteomes" id="UP000198640">
    <property type="component" value="Unassembled WGS sequence"/>
</dbReference>
<keyword evidence="2" id="KW-1185">Reference proteome</keyword>
<evidence type="ECO:0000313" key="2">
    <source>
        <dbReference type="Proteomes" id="UP000198640"/>
    </source>
</evidence>
<proteinExistence type="predicted"/>
<name>A0A1H3EGI5_9PROT</name>
<dbReference type="AlphaFoldDB" id="A0A1H3EGI5"/>
<evidence type="ECO:0000313" key="1">
    <source>
        <dbReference type="EMBL" id="SDX77039.1"/>
    </source>
</evidence>
<dbReference type="EMBL" id="FNOY01000008">
    <property type="protein sequence ID" value="SDX77039.1"/>
    <property type="molecule type" value="Genomic_DNA"/>
</dbReference>
<organism evidence="1 2">
    <name type="scientific">Nitrosomonas halophila</name>
    <dbReference type="NCBI Taxonomy" id="44576"/>
    <lineage>
        <taxon>Bacteria</taxon>
        <taxon>Pseudomonadati</taxon>
        <taxon>Pseudomonadota</taxon>
        <taxon>Betaproteobacteria</taxon>
        <taxon>Nitrosomonadales</taxon>
        <taxon>Nitrosomonadaceae</taxon>
        <taxon>Nitrosomonas</taxon>
    </lineage>
</organism>
<protein>
    <submittedName>
        <fullName evidence="1">Putative beta-barrel porin-2, OmpL-like. bbp2</fullName>
    </submittedName>
</protein>
<reference evidence="1 2" key="1">
    <citation type="submission" date="2016-10" db="EMBL/GenBank/DDBJ databases">
        <authorList>
            <person name="de Groot N.N."/>
        </authorList>
    </citation>
    <scope>NUCLEOTIDE SEQUENCE [LARGE SCALE GENOMIC DNA]</scope>
    <source>
        <strain evidence="1 2">Nm1</strain>
    </source>
</reference>
<gene>
    <name evidence="1" type="ORF">SAMN05421881_10083</name>
</gene>
<dbReference type="InterPro" id="IPR011486">
    <property type="entry name" value="BBP2"/>
</dbReference>
<dbReference type="OrthoDB" id="103154at2"/>
<dbReference type="Pfam" id="PF07642">
    <property type="entry name" value="BBP2"/>
    <property type="match status" value="1"/>
</dbReference>
<dbReference type="STRING" id="44576.SAMN05421881_10083"/>
<sequence>MRAAVADMFPETNGRTGRWVKWVRRQLLGCLLLALPVVDAIGQDVIDPEARTVVQASGFLDMYYGFDFNQPASNTRPDFLFNHHRHNKIHANLALLQLHLDQDRYRANLGVMGGTYAQRNLAHEPKLLRHVYAANMGVALNQRSSLWLDVGVMPSHIGFESAISADNPTLTRSLAAENSPYYLAGARLSWDASPNWQFAALVVSGWQRIRPATGNSLPGVGTQVTYTLDARFSLNWSTFIGTDDPDRNRRLRIFNNWYGTFQATDRLSLFAGFDMGMQQTAKGSSAYDVWFTPVVIARYRFADKWHLALRGEYYADPDGVIVAPETGQGFSVVGLSANIDYAAFRHMLCRMEARWLGSNDAVLPRREAMARDSMAVIGSIAVRF</sequence>